<evidence type="ECO:0000313" key="4">
    <source>
        <dbReference type="Proteomes" id="UP000266313"/>
    </source>
</evidence>
<dbReference type="Gene3D" id="3.90.550.10">
    <property type="entry name" value="Spore Coat Polysaccharide Biosynthesis Protein SpsA, Chain A"/>
    <property type="match status" value="1"/>
</dbReference>
<dbReference type="Pfam" id="PF00535">
    <property type="entry name" value="Glycos_transf_2"/>
    <property type="match status" value="1"/>
</dbReference>
<evidence type="ECO:0000259" key="2">
    <source>
        <dbReference type="Pfam" id="PF00535"/>
    </source>
</evidence>
<comment type="similarity">
    <text evidence="1">Belongs to the glycosyltransferase 2 family. WaaE/KdtX subfamily.</text>
</comment>
<reference evidence="3 4" key="1">
    <citation type="submission" date="2016-12" db="EMBL/GenBank/DDBJ databases">
        <title>Genome sequencing of Methylocaldum marinum.</title>
        <authorList>
            <person name="Takeuchi M."/>
            <person name="Kamagata Y."/>
            <person name="Hiraoka S."/>
            <person name="Oshima K."/>
            <person name="Hattori M."/>
            <person name="Iwasaki W."/>
        </authorList>
    </citation>
    <scope>NUCLEOTIDE SEQUENCE [LARGE SCALE GENOMIC DNA]</scope>
    <source>
        <strain evidence="3 4">S8</strain>
    </source>
</reference>
<dbReference type="GO" id="GO:0016740">
    <property type="term" value="F:transferase activity"/>
    <property type="evidence" value="ECO:0007669"/>
    <property type="project" value="UniProtKB-KW"/>
</dbReference>
<dbReference type="InterPro" id="IPR001173">
    <property type="entry name" value="Glyco_trans_2-like"/>
</dbReference>
<dbReference type="PANTHER" id="PTHR43630">
    <property type="entry name" value="POLY-BETA-1,6-N-ACETYL-D-GLUCOSAMINE SYNTHASE"/>
    <property type="match status" value="1"/>
</dbReference>
<evidence type="ECO:0000256" key="1">
    <source>
        <dbReference type="ARBA" id="ARBA00038494"/>
    </source>
</evidence>
<organism evidence="3 4">
    <name type="scientific">Methylocaldum marinum</name>
    <dbReference type="NCBI Taxonomy" id="1432792"/>
    <lineage>
        <taxon>Bacteria</taxon>
        <taxon>Pseudomonadati</taxon>
        <taxon>Pseudomonadota</taxon>
        <taxon>Gammaproteobacteria</taxon>
        <taxon>Methylococcales</taxon>
        <taxon>Methylococcaceae</taxon>
        <taxon>Methylocaldum</taxon>
    </lineage>
</organism>
<dbReference type="SUPFAM" id="SSF53448">
    <property type="entry name" value="Nucleotide-diphospho-sugar transferases"/>
    <property type="match status" value="1"/>
</dbReference>
<dbReference type="PANTHER" id="PTHR43630:SF2">
    <property type="entry name" value="GLYCOSYLTRANSFERASE"/>
    <property type="match status" value="1"/>
</dbReference>
<dbReference type="EMBL" id="AP017928">
    <property type="protein sequence ID" value="BBA36237.1"/>
    <property type="molecule type" value="Genomic_DNA"/>
</dbReference>
<protein>
    <submittedName>
        <fullName evidence="3">Family 2 glycosyl transferase</fullName>
    </submittedName>
</protein>
<dbReference type="RefSeq" id="WP_232020375.1">
    <property type="nucleotide sequence ID" value="NZ_AP017928.1"/>
</dbReference>
<dbReference type="Proteomes" id="UP000266313">
    <property type="component" value="Chromosome"/>
</dbReference>
<dbReference type="KEGG" id="mmai:sS8_4307"/>
<sequence length="280" mass="32271">MKNRLLTVVILTKNEEDNLPRCLDGIPRRYLIVIVDSGSTDRTIAIAKQRGCMVYHNPWPGFAEQRNFALQHCNVRSRWVLFVDADEVYPVKFYNWFESQIAGSDSTDVVMVPSILYLRGKPLKYAPGYPIYHPRLVRRDTVKFVTNHTGHGEAVTDTCRCSYSPIAYDHYFYHGEIIEWMHKHVGKAAQEVQLRPTAGAVMTARGRMSVWLGRSAFRIFARFLYHFVLRRGFLDGAAGLEFALMFTWYEATIYLQAKVKRDRSQVLPVEAEPCSKAIQK</sequence>
<name>A0A250KX88_9GAMM</name>
<gene>
    <name evidence="3" type="ORF">sS8_4307</name>
</gene>
<evidence type="ECO:0000313" key="3">
    <source>
        <dbReference type="EMBL" id="BBA36237.1"/>
    </source>
</evidence>
<dbReference type="AlphaFoldDB" id="A0A250KX88"/>
<dbReference type="InterPro" id="IPR029044">
    <property type="entry name" value="Nucleotide-diphossugar_trans"/>
</dbReference>
<feature type="domain" description="Glycosyltransferase 2-like" evidence="2">
    <location>
        <begin position="7"/>
        <end position="130"/>
    </location>
</feature>
<proteinExistence type="inferred from homology"/>
<dbReference type="CDD" id="cd02511">
    <property type="entry name" value="Beta4Glucosyltransferase"/>
    <property type="match status" value="1"/>
</dbReference>
<keyword evidence="3" id="KW-0808">Transferase</keyword>
<keyword evidence="4" id="KW-1185">Reference proteome</keyword>
<accession>A0A250KX88</accession>